<accession>A0A1H8MI05</accession>
<dbReference type="EMBL" id="FODB01000050">
    <property type="protein sequence ID" value="SEO16894.1"/>
    <property type="molecule type" value="Genomic_DNA"/>
</dbReference>
<protein>
    <submittedName>
        <fullName evidence="1">Uncharacterized protein</fullName>
    </submittedName>
</protein>
<name>A0A1H8MI05_9GAMM</name>
<dbReference type="Proteomes" id="UP000199493">
    <property type="component" value="Unassembled WGS sequence"/>
</dbReference>
<dbReference type="RefSeq" id="WP_089675785.1">
    <property type="nucleotide sequence ID" value="NZ_FODB01000050.1"/>
</dbReference>
<reference evidence="1" key="1">
    <citation type="submission" date="2016-10" db="EMBL/GenBank/DDBJ databases">
        <authorList>
            <person name="de Groot N.N."/>
        </authorList>
    </citation>
    <scope>NUCLEOTIDE SEQUENCE [LARGE SCALE GENOMIC DNA]</scope>
    <source>
        <strain evidence="1">558</strain>
    </source>
</reference>
<evidence type="ECO:0000313" key="1">
    <source>
        <dbReference type="EMBL" id="SEO16894.1"/>
    </source>
</evidence>
<organism evidence="1">
    <name type="scientific">Vreelandella aquamarina</name>
    <dbReference type="NCBI Taxonomy" id="77097"/>
    <lineage>
        <taxon>Bacteria</taxon>
        <taxon>Pseudomonadati</taxon>
        <taxon>Pseudomonadota</taxon>
        <taxon>Gammaproteobacteria</taxon>
        <taxon>Oceanospirillales</taxon>
        <taxon>Halomonadaceae</taxon>
        <taxon>Vreelandella</taxon>
    </lineage>
</organism>
<proteinExistence type="predicted"/>
<gene>
    <name evidence="1" type="ORF">SAMN04490369_105019</name>
</gene>
<dbReference type="AlphaFoldDB" id="A0A1H8MI05"/>
<dbReference type="STRING" id="77097.SAMN04490369_105019"/>
<sequence length="521" mass="59702">MPGELSVLLKSLRGGEDSFEVVEYDDKKNSSDTSKIFEMQRKKDVTGLVDFWRKKSEEKFFELTHPERNVKTRAVYSLQHFMSNYVFMLDRYGGNPWVMAQSSFLIDMAITDKVIYKNYFVDERTILPHICKLSEVNLDDFEYDFADFGFVLSNARPYHHFYDQLKFFCALPDRKCISTKSSFFFGSDACRAKNGQKVFLFPNAVGNSHLNQKESSVVRSLNEAMELSVYREALNLRKVEADPSSECDLVLWFGVTGQKRSWLEQVDGCVNIVKSFKPYFDKIFVYVDGMTAMQGSRINNKEDEAVFREIDRGVAGIGGVTAQSLIGWDYREKILCCNSVDFFIANAGSGCMVPLRFVKKPGVLHSNTKLFTFPDEYPSYVKRVSNYYVEDVFNGKNSVAMHVSYHIPWQHVFNLAADVVREIKNIEVKKLEVPKLGDDEIHNSEKLKDKEEVERHFSNLAENVGRGLSSAEILRDVALSFEKSGDVHTAMKLMEKAHLLRPNGPVIKRKLDEYRALVNGK</sequence>